<keyword evidence="3 6" id="KW-0732">Signal</keyword>
<feature type="domain" description="Plastocyanin-like" evidence="7">
    <location>
        <begin position="126"/>
        <end position="271"/>
    </location>
</feature>
<dbReference type="Pfam" id="PF00394">
    <property type="entry name" value="Cu-oxidase"/>
    <property type="match status" value="1"/>
</dbReference>
<evidence type="ECO:0000259" key="8">
    <source>
        <dbReference type="Pfam" id="PF07731"/>
    </source>
</evidence>
<evidence type="ECO:0000259" key="7">
    <source>
        <dbReference type="Pfam" id="PF00394"/>
    </source>
</evidence>
<gene>
    <name evidence="10" type="ORF">PG997_000960</name>
</gene>
<dbReference type="RefSeq" id="XP_066675048.1">
    <property type="nucleotide sequence ID" value="XM_066805275.1"/>
</dbReference>
<feature type="signal peptide" evidence="6">
    <location>
        <begin position="1"/>
        <end position="24"/>
    </location>
</feature>
<accession>A0ABR1XCA8</accession>
<feature type="domain" description="Plastocyanin-like" evidence="8">
    <location>
        <begin position="334"/>
        <end position="470"/>
    </location>
</feature>
<dbReference type="PROSITE" id="PS00079">
    <property type="entry name" value="MULTICOPPER_OXIDASE1"/>
    <property type="match status" value="2"/>
</dbReference>
<evidence type="ECO:0000313" key="11">
    <source>
        <dbReference type="Proteomes" id="UP001433268"/>
    </source>
</evidence>
<dbReference type="Proteomes" id="UP001433268">
    <property type="component" value="Unassembled WGS sequence"/>
</dbReference>
<proteinExistence type="inferred from homology"/>
<keyword evidence="4" id="KW-0560">Oxidoreductase</keyword>
<evidence type="ECO:0000256" key="5">
    <source>
        <dbReference type="ARBA" id="ARBA00023008"/>
    </source>
</evidence>
<dbReference type="Gene3D" id="2.60.40.420">
    <property type="entry name" value="Cupredoxins - blue copper proteins"/>
    <property type="match status" value="4"/>
</dbReference>
<organism evidence="10 11">
    <name type="scientific">Apiospora hydei</name>
    <dbReference type="NCBI Taxonomy" id="1337664"/>
    <lineage>
        <taxon>Eukaryota</taxon>
        <taxon>Fungi</taxon>
        <taxon>Dikarya</taxon>
        <taxon>Ascomycota</taxon>
        <taxon>Pezizomycotina</taxon>
        <taxon>Sordariomycetes</taxon>
        <taxon>Xylariomycetidae</taxon>
        <taxon>Amphisphaeriales</taxon>
        <taxon>Apiosporaceae</taxon>
        <taxon>Apiospora</taxon>
    </lineage>
</organism>
<dbReference type="GeneID" id="92038335"/>
<dbReference type="InterPro" id="IPR008972">
    <property type="entry name" value="Cupredoxin"/>
</dbReference>
<dbReference type="InterPro" id="IPR044130">
    <property type="entry name" value="CuRO_2_Fet3-like"/>
</dbReference>
<dbReference type="InterPro" id="IPR011707">
    <property type="entry name" value="Cu-oxidase-like_N"/>
</dbReference>
<evidence type="ECO:0000256" key="1">
    <source>
        <dbReference type="ARBA" id="ARBA00010609"/>
    </source>
</evidence>
<dbReference type="PANTHER" id="PTHR11709:SF361">
    <property type="entry name" value="IRON TRANSPORT MULTICOPPER OXIDASE FET3"/>
    <property type="match status" value="1"/>
</dbReference>
<evidence type="ECO:0000259" key="9">
    <source>
        <dbReference type="Pfam" id="PF07732"/>
    </source>
</evidence>
<keyword evidence="11" id="KW-1185">Reference proteome</keyword>
<keyword evidence="2" id="KW-0479">Metal-binding</keyword>
<dbReference type="PANTHER" id="PTHR11709">
    <property type="entry name" value="MULTI-COPPER OXIDASE"/>
    <property type="match status" value="1"/>
</dbReference>
<reference evidence="10 11" key="1">
    <citation type="submission" date="2023-01" db="EMBL/GenBank/DDBJ databases">
        <title>Analysis of 21 Apiospora genomes using comparative genomics revels a genus with tremendous synthesis potential of carbohydrate active enzymes and secondary metabolites.</title>
        <authorList>
            <person name="Sorensen T."/>
        </authorList>
    </citation>
    <scope>NUCLEOTIDE SEQUENCE [LARGE SCALE GENOMIC DNA]</scope>
    <source>
        <strain evidence="10 11">CBS 114990</strain>
    </source>
</reference>
<keyword evidence="5" id="KW-0186">Copper</keyword>
<dbReference type="EMBL" id="JAQQWN010000002">
    <property type="protein sequence ID" value="KAK8094275.1"/>
    <property type="molecule type" value="Genomic_DNA"/>
</dbReference>
<dbReference type="InterPro" id="IPR002355">
    <property type="entry name" value="Cu_oxidase_Cu_BS"/>
</dbReference>
<feature type="domain" description="Plastocyanin-like" evidence="9">
    <location>
        <begin position="69"/>
        <end position="116"/>
    </location>
</feature>
<protein>
    <submittedName>
        <fullName evidence="10">Multicopper oxidase</fullName>
    </submittedName>
</protein>
<dbReference type="InterPro" id="IPR011706">
    <property type="entry name" value="Cu-oxidase_C"/>
</dbReference>
<sequence length="511" mass="56657">MAFKKSLLVASAAWLSAFSTLAEAATVTYDFDVAWVTANPDGAFDRPTIGINGQWPIPQITCNVGDRVVSQCDIPPGHKLTYDFIIDQPGTYWYHSHTRGQYPDGLRGPLIVHDPKAPFEGQYDEELVLSVSDWYHEQIHNLLPAFISKGNPTGAEPVPDNALFNDTQNLKVPVLPGKTYLVRMVNVGAFAGQYVWFEGHNMTIVEVDGVYTQPAEAERIYLTAAQRYSFLLTTKNETGANYAFAGSMDTTLFDAIPDDLNWNVTGWLVYDDTKPLPEPAVLESDDFDAFDDMDLIPFDNQTLLGEPDQVIQFDVIMDNLGDGANYAFFNNITYTAPKVPTLYTALTAGDLANDATVYGDFTNTHVLQKDQIVQIVVNNLDSGRHPFHLHGHQFQAIYRSPADEGTFDDTNTTMINYPKIPMRRDTVSLEPNGNVVLRFKADNPGVWIFHCHLEWHVASGLIATFVESPKQLQETIKLPQDHLDVCAAGHIPVSGNAAGNTVDLLDLNGQE</sequence>
<dbReference type="CDD" id="cd13899">
    <property type="entry name" value="CuRO_3_Fet3p"/>
    <property type="match status" value="1"/>
</dbReference>
<evidence type="ECO:0000256" key="6">
    <source>
        <dbReference type="SAM" id="SignalP"/>
    </source>
</evidence>
<comment type="similarity">
    <text evidence="1">Belongs to the multicopper oxidase family.</text>
</comment>
<dbReference type="Pfam" id="PF07731">
    <property type="entry name" value="Cu-oxidase_2"/>
    <property type="match status" value="1"/>
</dbReference>
<dbReference type="SUPFAM" id="SSF49503">
    <property type="entry name" value="Cupredoxins"/>
    <property type="match status" value="3"/>
</dbReference>
<name>A0ABR1XCA8_9PEZI</name>
<comment type="caution">
    <text evidence="10">The sequence shown here is derived from an EMBL/GenBank/DDBJ whole genome shotgun (WGS) entry which is preliminary data.</text>
</comment>
<dbReference type="InterPro" id="IPR033138">
    <property type="entry name" value="Cu_oxidase_CS"/>
</dbReference>
<evidence type="ECO:0000256" key="3">
    <source>
        <dbReference type="ARBA" id="ARBA00022729"/>
    </source>
</evidence>
<dbReference type="InterPro" id="IPR045087">
    <property type="entry name" value="Cu-oxidase_fam"/>
</dbReference>
<evidence type="ECO:0000313" key="10">
    <source>
        <dbReference type="EMBL" id="KAK8094275.1"/>
    </source>
</evidence>
<dbReference type="CDD" id="cd13877">
    <property type="entry name" value="CuRO_2_Fet3p_like"/>
    <property type="match status" value="1"/>
</dbReference>
<feature type="chain" id="PRO_5045600443" evidence="6">
    <location>
        <begin position="25"/>
        <end position="511"/>
    </location>
</feature>
<evidence type="ECO:0000256" key="2">
    <source>
        <dbReference type="ARBA" id="ARBA00022723"/>
    </source>
</evidence>
<evidence type="ECO:0000256" key="4">
    <source>
        <dbReference type="ARBA" id="ARBA00023002"/>
    </source>
</evidence>
<dbReference type="Pfam" id="PF07732">
    <property type="entry name" value="Cu-oxidase_3"/>
    <property type="match status" value="1"/>
</dbReference>
<dbReference type="PROSITE" id="PS00080">
    <property type="entry name" value="MULTICOPPER_OXIDASE2"/>
    <property type="match status" value="1"/>
</dbReference>
<dbReference type="InterPro" id="IPR001117">
    <property type="entry name" value="Cu-oxidase_2nd"/>
</dbReference>